<proteinExistence type="predicted"/>
<dbReference type="GO" id="GO:0003824">
    <property type="term" value="F:catalytic activity"/>
    <property type="evidence" value="ECO:0007669"/>
    <property type="project" value="UniProtKB-ARBA"/>
</dbReference>
<dbReference type="Proteomes" id="UP000534286">
    <property type="component" value="Unassembled WGS sequence"/>
</dbReference>
<feature type="domain" description="AB hydrolase-1" evidence="1">
    <location>
        <begin position="21"/>
        <end position="263"/>
    </location>
</feature>
<dbReference type="PANTHER" id="PTHR43798:SF33">
    <property type="entry name" value="HYDROLASE, PUTATIVE (AFU_ORTHOLOGUE AFUA_2G14860)-RELATED"/>
    <property type="match status" value="1"/>
</dbReference>
<dbReference type="Pfam" id="PF00561">
    <property type="entry name" value="Abhydrolase_1"/>
    <property type="match status" value="1"/>
</dbReference>
<dbReference type="EMBL" id="JACHJU010000001">
    <property type="protein sequence ID" value="MBB4938808.1"/>
    <property type="molecule type" value="Genomic_DNA"/>
</dbReference>
<comment type="caution">
    <text evidence="2">The sequence shown here is derived from an EMBL/GenBank/DDBJ whole genome shotgun (WGS) entry which is preliminary data.</text>
</comment>
<keyword evidence="3" id="KW-1185">Reference proteome</keyword>
<dbReference type="RefSeq" id="WP_184754929.1">
    <property type="nucleotide sequence ID" value="NZ_BAABEK010000010.1"/>
</dbReference>
<dbReference type="Gene3D" id="3.40.50.1820">
    <property type="entry name" value="alpha/beta hydrolase"/>
    <property type="match status" value="1"/>
</dbReference>
<reference evidence="2 3" key="1">
    <citation type="submission" date="2020-08" db="EMBL/GenBank/DDBJ databases">
        <title>Sequencing the genomes of 1000 actinobacteria strains.</title>
        <authorList>
            <person name="Klenk H.-P."/>
        </authorList>
    </citation>
    <scope>NUCLEOTIDE SEQUENCE [LARGE SCALE GENOMIC DNA]</scope>
    <source>
        <strain evidence="2 3">DSM 43023</strain>
    </source>
</reference>
<dbReference type="PANTHER" id="PTHR43798">
    <property type="entry name" value="MONOACYLGLYCEROL LIPASE"/>
    <property type="match status" value="1"/>
</dbReference>
<organism evidence="2 3">
    <name type="scientific">Streptosporangium album</name>
    <dbReference type="NCBI Taxonomy" id="47479"/>
    <lineage>
        <taxon>Bacteria</taxon>
        <taxon>Bacillati</taxon>
        <taxon>Actinomycetota</taxon>
        <taxon>Actinomycetes</taxon>
        <taxon>Streptosporangiales</taxon>
        <taxon>Streptosporangiaceae</taxon>
        <taxon>Streptosporangium</taxon>
    </lineage>
</organism>
<dbReference type="GO" id="GO:0016020">
    <property type="term" value="C:membrane"/>
    <property type="evidence" value="ECO:0007669"/>
    <property type="project" value="TreeGrafter"/>
</dbReference>
<evidence type="ECO:0000259" key="1">
    <source>
        <dbReference type="Pfam" id="PF00561"/>
    </source>
</evidence>
<dbReference type="SUPFAM" id="SSF53474">
    <property type="entry name" value="alpha/beta-Hydrolases"/>
    <property type="match status" value="1"/>
</dbReference>
<protein>
    <submittedName>
        <fullName evidence="2">Pimeloyl-ACP methyl ester carboxylesterase</fullName>
    </submittedName>
</protein>
<name>A0A7W7RV38_9ACTN</name>
<accession>A0A7W7RV38</accession>
<evidence type="ECO:0000313" key="2">
    <source>
        <dbReference type="EMBL" id="MBB4938808.1"/>
    </source>
</evidence>
<dbReference type="InterPro" id="IPR029058">
    <property type="entry name" value="AB_hydrolase_fold"/>
</dbReference>
<dbReference type="InterPro" id="IPR000073">
    <property type="entry name" value="AB_hydrolase_1"/>
</dbReference>
<sequence length="285" mass="29822">MTQFFSAAGTSLHYELRGEGPLLVCQPGGPARPASYLDTLGGLERHRTLLLLDPRGVGGSDPAEDYGFAALAEDLEALRLHLGVDGFDLLGHSAGALPAVLHAARRPGRVRRLVLLTPTRRPIPPQDGEPGRAALARELFDGEPWLDGALAALEKAPTASDDEFPSLARQFTPVFYGRWDAAAQAHAFRPDDCDSAPEAAAGFGASPFDPASLSAITAPVTVLAGDRDVSVGLAAPAVWASWLPGATLEWLPGCGHFPWLENPAGVSRAILTALGTPSDPDASAM</sequence>
<evidence type="ECO:0000313" key="3">
    <source>
        <dbReference type="Proteomes" id="UP000534286"/>
    </source>
</evidence>
<gene>
    <name evidence="2" type="ORF">FHR32_003113</name>
</gene>
<dbReference type="AlphaFoldDB" id="A0A7W7RV38"/>
<dbReference type="InterPro" id="IPR050266">
    <property type="entry name" value="AB_hydrolase_sf"/>
</dbReference>